<reference evidence="2 3" key="1">
    <citation type="submission" date="2017-02" db="EMBL/GenBank/DDBJ databases">
        <authorList>
            <person name="Peterson S.W."/>
        </authorList>
    </citation>
    <scope>NUCLEOTIDE SEQUENCE [LARGE SCALE GENOMIC DNA]</scope>
    <source>
        <strain evidence="2 3">ATCC 43324</strain>
    </source>
</reference>
<sequence length="366" mass="42052">MTDEKEIFDILSVFQLQGTIKKVAPIGNGLINETLKVTTAEAVQPDYILQRINHHVFQDVDLLQHNIEAVTAHIRKKLLAQGETDVDRKCLRFIATTDGKTYHRDAKGQYWRVSVFIPDAYTHEEVNAESSLSCGKAFGDFEKMLVDLAEPLGETIPNFHNMELRLQQFKEAIAADKAKRVHQVNDIITTLLRDGDEMCQAERLYREGKLPKRLCHCDTKVNNMMFDAEGNVLCVIDLDTVMPSFVFSDYGDFLRTGANFVAEDSDDFKAVGFNDVIFKAFTEGYLSSALPFLTPVEISHLPFAAALFPYMQCVRFLTDYLNGDTYYKIKYDEHNYVRTKNQLLLFQDARRKERMMTEFIHQTIRQ</sequence>
<name>A0A1T4ME96_9BACT</name>
<evidence type="ECO:0000259" key="1">
    <source>
        <dbReference type="Pfam" id="PF01636"/>
    </source>
</evidence>
<feature type="domain" description="Aminoglycoside phosphotransferase" evidence="1">
    <location>
        <begin position="23"/>
        <end position="264"/>
    </location>
</feature>
<proteinExistence type="predicted"/>
<accession>A0A1T4ME96</accession>
<protein>
    <submittedName>
        <fullName evidence="2">Phosphotransferase enzyme family protein</fullName>
    </submittedName>
</protein>
<organism evidence="2 3">
    <name type="scientific">Segatella oulorum</name>
    <dbReference type="NCBI Taxonomy" id="28136"/>
    <lineage>
        <taxon>Bacteria</taxon>
        <taxon>Pseudomonadati</taxon>
        <taxon>Bacteroidota</taxon>
        <taxon>Bacteroidia</taxon>
        <taxon>Bacteroidales</taxon>
        <taxon>Prevotellaceae</taxon>
        <taxon>Segatella</taxon>
    </lineage>
</organism>
<dbReference type="PANTHER" id="PTHR21064:SF5">
    <property type="entry name" value="SLR1880 PROTEIN"/>
    <property type="match status" value="1"/>
</dbReference>
<dbReference type="InterPro" id="IPR002575">
    <property type="entry name" value="Aminoglycoside_PTrfase"/>
</dbReference>
<dbReference type="AlphaFoldDB" id="A0A1T4ME96"/>
<dbReference type="GO" id="GO:0016740">
    <property type="term" value="F:transferase activity"/>
    <property type="evidence" value="ECO:0007669"/>
    <property type="project" value="UniProtKB-KW"/>
</dbReference>
<dbReference type="Gene3D" id="3.90.1200.10">
    <property type="match status" value="1"/>
</dbReference>
<dbReference type="InterPro" id="IPR011009">
    <property type="entry name" value="Kinase-like_dom_sf"/>
</dbReference>
<gene>
    <name evidence="2" type="ORF">SAMN02745202_00723</name>
</gene>
<dbReference type="InterPro" id="IPR050249">
    <property type="entry name" value="Pseudomonas-type_ThrB"/>
</dbReference>
<dbReference type="SUPFAM" id="SSF56112">
    <property type="entry name" value="Protein kinase-like (PK-like)"/>
    <property type="match status" value="1"/>
</dbReference>
<dbReference type="RefSeq" id="WP_025070004.1">
    <property type="nucleotide sequence ID" value="NZ_CALIMT010000002.1"/>
</dbReference>
<dbReference type="STRING" id="28136.SAMN02745202_00723"/>
<evidence type="ECO:0000313" key="3">
    <source>
        <dbReference type="Proteomes" id="UP000190065"/>
    </source>
</evidence>
<keyword evidence="2" id="KW-0808">Transferase</keyword>
<dbReference type="EMBL" id="FUXK01000006">
    <property type="protein sequence ID" value="SJZ65390.1"/>
    <property type="molecule type" value="Genomic_DNA"/>
</dbReference>
<dbReference type="Pfam" id="PF01636">
    <property type="entry name" value="APH"/>
    <property type="match status" value="1"/>
</dbReference>
<evidence type="ECO:0000313" key="2">
    <source>
        <dbReference type="EMBL" id="SJZ65390.1"/>
    </source>
</evidence>
<dbReference type="Proteomes" id="UP000190065">
    <property type="component" value="Unassembled WGS sequence"/>
</dbReference>
<dbReference type="eggNOG" id="COG2334">
    <property type="taxonomic scope" value="Bacteria"/>
</dbReference>
<dbReference type="PANTHER" id="PTHR21064">
    <property type="entry name" value="AMINOGLYCOSIDE PHOSPHOTRANSFERASE DOMAIN-CONTAINING PROTEIN-RELATED"/>
    <property type="match status" value="1"/>
</dbReference>